<comment type="caution">
    <text evidence="3">The sequence shown here is derived from an EMBL/GenBank/DDBJ whole genome shotgun (WGS) entry which is preliminary data.</text>
</comment>
<dbReference type="InterPro" id="IPR035439">
    <property type="entry name" value="UPF0145_dom_sf"/>
</dbReference>
<sequence>MIMIMIIITTDCVPGRDVREILGVVQGSTVRAKHLGRDIMAGLKNIVGGELRGYTELMREAREEAWSAWRKRRKDGADAVLNVRLATAAVTGGAAEILAYGTAVRLDGVATAAWS</sequence>
<accession>A0A5A7N2N5</accession>
<dbReference type="PANTHER" id="PTHR34068">
    <property type="entry name" value="UPF0145 PROTEIN YBJQ"/>
    <property type="match status" value="1"/>
</dbReference>
<evidence type="ECO:0000313" key="3">
    <source>
        <dbReference type="EMBL" id="GER02257.1"/>
    </source>
</evidence>
<dbReference type="Proteomes" id="UP000325187">
    <property type="component" value="Unassembled WGS sequence"/>
</dbReference>
<reference evidence="3 4" key="1">
    <citation type="submission" date="2019-09" db="EMBL/GenBank/DDBJ databases">
        <title>NBRP : Genome information of microbial organism related human and environment.</title>
        <authorList>
            <person name="Hattori M."/>
            <person name="Oshima K."/>
            <person name="Inaba H."/>
            <person name="Suda W."/>
            <person name="Sakamoto M."/>
            <person name="Iino T."/>
            <person name="Kitahara M."/>
            <person name="Oshida Y."/>
            <person name="Iida T."/>
            <person name="Kudo T."/>
            <person name="Itoh T."/>
            <person name="Ohkuma M."/>
        </authorList>
    </citation>
    <scope>NUCLEOTIDE SEQUENCE [LARGE SCALE GENOMIC DNA]</scope>
    <source>
        <strain evidence="3 4">Mie-1</strain>
    </source>
</reference>
<dbReference type="PANTHER" id="PTHR34068:SF2">
    <property type="entry name" value="UPF0145 PROTEIN SCO3412"/>
    <property type="match status" value="1"/>
</dbReference>
<proteinExistence type="inferred from homology"/>
<gene>
    <name evidence="3" type="ORF">JCM17845_28800</name>
</gene>
<evidence type="ECO:0000313" key="4">
    <source>
        <dbReference type="Proteomes" id="UP000325187"/>
    </source>
</evidence>
<dbReference type="AlphaFoldDB" id="A0A5A7N2N5"/>
<dbReference type="HAMAP" id="MF_00338">
    <property type="entry name" value="UPF0145"/>
    <property type="match status" value="1"/>
</dbReference>
<keyword evidence="4" id="KW-1185">Reference proteome</keyword>
<dbReference type="Pfam" id="PF01906">
    <property type="entry name" value="YbjQ_1"/>
    <property type="match status" value="1"/>
</dbReference>
<dbReference type="EMBL" id="BKCM01000023">
    <property type="protein sequence ID" value="GER02257.1"/>
    <property type="molecule type" value="Genomic_DNA"/>
</dbReference>
<dbReference type="InterPro" id="IPR002765">
    <property type="entry name" value="UPF0145_YbjQ-like"/>
</dbReference>
<dbReference type="Gene3D" id="3.30.110.70">
    <property type="entry name" value="Hypothetical protein apc22750. Chain B"/>
    <property type="match status" value="1"/>
</dbReference>
<comment type="similarity">
    <text evidence="1 2">Belongs to the UPF0145 family.</text>
</comment>
<organism evidence="3 4">
    <name type="scientific">Iodidimonas gelatinilytica</name>
    <dbReference type="NCBI Taxonomy" id="1236966"/>
    <lineage>
        <taxon>Bacteria</taxon>
        <taxon>Pseudomonadati</taxon>
        <taxon>Pseudomonadota</taxon>
        <taxon>Alphaproteobacteria</taxon>
        <taxon>Iodidimonadales</taxon>
        <taxon>Iodidimonadaceae</taxon>
        <taxon>Iodidimonas</taxon>
    </lineage>
</organism>
<evidence type="ECO:0000256" key="1">
    <source>
        <dbReference type="ARBA" id="ARBA00010751"/>
    </source>
</evidence>
<protein>
    <recommendedName>
        <fullName evidence="2">UPF0145 protein JCM17845_28800</fullName>
    </recommendedName>
</protein>
<evidence type="ECO:0000256" key="2">
    <source>
        <dbReference type="HAMAP-Rule" id="MF_00338"/>
    </source>
</evidence>
<dbReference type="SUPFAM" id="SSF117782">
    <property type="entry name" value="YbjQ-like"/>
    <property type="match status" value="1"/>
</dbReference>
<name>A0A5A7N2N5_9PROT</name>